<name>A0ABY5L5X7_9SPHN</name>
<organism evidence="1 2">
    <name type="scientific">Sphingomonas qomolangmaensis</name>
    <dbReference type="NCBI Taxonomy" id="2918765"/>
    <lineage>
        <taxon>Bacteria</taxon>
        <taxon>Pseudomonadati</taxon>
        <taxon>Pseudomonadota</taxon>
        <taxon>Alphaproteobacteria</taxon>
        <taxon>Sphingomonadales</taxon>
        <taxon>Sphingomonadaceae</taxon>
        <taxon>Sphingomonas</taxon>
    </lineage>
</organism>
<protein>
    <submittedName>
        <fullName evidence="1">Glycosyltransferase family 4 protein</fullName>
    </submittedName>
</protein>
<sequence length="362" mass="40056">MKIGFDAHVLDGRDQGTKTLMLRLIDAVARRHPRHQVLVYGERPHAELDFTLPNLQFRPTVRHNVVRYLMHTLPSASRADRLDTMVFNFVQSPLMRNATVMIHDILPQTHSRFFPPKFVAQCWALFGMSALLAKHLFTISEYSKSEIRSVYPWTRGKTISVLHIGASFPKDVYFAGDVGNQPAALPAGTRYILAVGRIEPRKNIQMAIDAFRAGAPDDVKLVIVGRREPGIAIDTHDDPRIMELTGVSDADLITIYRRAALFLYPSVAEGFGLPLLDAILFGLPVIASRRTSMQEVGEGGATFFDPAEADATQWLGNRIAAHFGDDPVAPPSFETRAAKAALYAWDNAADELVAGITGRATR</sequence>
<dbReference type="EMBL" id="CP101740">
    <property type="protein sequence ID" value="UUL82182.1"/>
    <property type="molecule type" value="Genomic_DNA"/>
</dbReference>
<reference evidence="1" key="1">
    <citation type="submission" date="2022-07" db="EMBL/GenBank/DDBJ databases">
        <title>Sphingomonas sp. nov., a novel bacterium isolated from the north slope of the Mount Everest.</title>
        <authorList>
            <person name="Cui X."/>
            <person name="Liu Y."/>
        </authorList>
    </citation>
    <scope>NUCLEOTIDE SEQUENCE</scope>
    <source>
        <strain evidence="1">S5-59</strain>
    </source>
</reference>
<dbReference type="Proteomes" id="UP001058533">
    <property type="component" value="Chromosome"/>
</dbReference>
<dbReference type="RefSeq" id="WP_256505970.1">
    <property type="nucleotide sequence ID" value="NZ_CP101740.1"/>
</dbReference>
<dbReference type="Gene3D" id="3.40.50.2000">
    <property type="entry name" value="Glycogen Phosphorylase B"/>
    <property type="match status" value="1"/>
</dbReference>
<evidence type="ECO:0000313" key="2">
    <source>
        <dbReference type="Proteomes" id="UP001058533"/>
    </source>
</evidence>
<evidence type="ECO:0000313" key="1">
    <source>
        <dbReference type="EMBL" id="UUL82182.1"/>
    </source>
</evidence>
<dbReference type="PANTHER" id="PTHR46401">
    <property type="entry name" value="GLYCOSYLTRANSFERASE WBBK-RELATED"/>
    <property type="match status" value="1"/>
</dbReference>
<keyword evidence="2" id="KW-1185">Reference proteome</keyword>
<accession>A0ABY5L5X7</accession>
<dbReference type="PANTHER" id="PTHR46401:SF8">
    <property type="entry name" value="BLL6006 PROTEIN"/>
    <property type="match status" value="1"/>
</dbReference>
<dbReference type="SUPFAM" id="SSF53756">
    <property type="entry name" value="UDP-Glycosyltransferase/glycogen phosphorylase"/>
    <property type="match status" value="1"/>
</dbReference>
<dbReference type="Pfam" id="PF13692">
    <property type="entry name" value="Glyco_trans_1_4"/>
    <property type="match status" value="1"/>
</dbReference>
<proteinExistence type="predicted"/>
<dbReference type="CDD" id="cd03809">
    <property type="entry name" value="GT4_MtfB-like"/>
    <property type="match status" value="1"/>
</dbReference>
<gene>
    <name evidence="1" type="ORF">NMP03_13465</name>
</gene>